<comment type="caution">
    <text evidence="2">The sequence shown here is derived from an EMBL/GenBank/DDBJ whole genome shotgun (WGS) entry which is preliminary data.</text>
</comment>
<feature type="region of interest" description="Disordered" evidence="1">
    <location>
        <begin position="1"/>
        <end position="44"/>
    </location>
</feature>
<dbReference type="GeneID" id="40318566"/>
<evidence type="ECO:0000256" key="1">
    <source>
        <dbReference type="SAM" id="MobiDB-lite"/>
    </source>
</evidence>
<dbReference type="EMBL" id="MKKU01000265">
    <property type="protein sequence ID" value="RNF17338.1"/>
    <property type="molecule type" value="Genomic_DNA"/>
</dbReference>
<protein>
    <submittedName>
        <fullName evidence="2">Uncharacterized protein</fullName>
    </submittedName>
</protein>
<accession>A0A3R7KY06</accession>
<gene>
    <name evidence="2" type="ORF">Tco025E_04955</name>
</gene>
<evidence type="ECO:0000313" key="2">
    <source>
        <dbReference type="EMBL" id="RNF17338.1"/>
    </source>
</evidence>
<proteinExistence type="predicted"/>
<reference evidence="2 3" key="1">
    <citation type="journal article" date="2018" name="BMC Genomics">
        <title>Genomic comparison of Trypanosoma conorhini and Trypanosoma rangeli to Trypanosoma cruzi strains of high and low virulence.</title>
        <authorList>
            <person name="Bradwell K.R."/>
            <person name="Koparde V.N."/>
            <person name="Matveyev A.V."/>
            <person name="Serrano M.G."/>
            <person name="Alves J.M."/>
            <person name="Parikh H."/>
            <person name="Huang B."/>
            <person name="Lee V."/>
            <person name="Espinosa-Alvarez O."/>
            <person name="Ortiz P.A."/>
            <person name="Costa-Martins A.G."/>
            <person name="Teixeira M.M."/>
            <person name="Buck G.A."/>
        </authorList>
    </citation>
    <scope>NUCLEOTIDE SEQUENCE [LARGE SCALE GENOMIC DNA]</scope>
    <source>
        <strain evidence="2 3">025E</strain>
    </source>
</reference>
<keyword evidence="3" id="KW-1185">Reference proteome</keyword>
<organism evidence="2 3">
    <name type="scientific">Trypanosoma conorhini</name>
    <dbReference type="NCBI Taxonomy" id="83891"/>
    <lineage>
        <taxon>Eukaryota</taxon>
        <taxon>Discoba</taxon>
        <taxon>Euglenozoa</taxon>
        <taxon>Kinetoplastea</taxon>
        <taxon>Metakinetoplastina</taxon>
        <taxon>Trypanosomatida</taxon>
        <taxon>Trypanosomatidae</taxon>
        <taxon>Trypanosoma</taxon>
    </lineage>
</organism>
<name>A0A3R7KY06_9TRYP</name>
<dbReference type="Proteomes" id="UP000284403">
    <property type="component" value="Unassembled WGS sequence"/>
</dbReference>
<evidence type="ECO:0000313" key="3">
    <source>
        <dbReference type="Proteomes" id="UP000284403"/>
    </source>
</evidence>
<sequence length="107" mass="12245">MRGVCSIKRRERGKSRPRGKNPPPPHRRQQRNGEAKARRWRSGILQPLRHDPRALASLNALTRPWALGKRRFFSMSVHARHRQRRFVAAAAVAAVEGQAAKAQDARR</sequence>
<dbReference type="AlphaFoldDB" id="A0A3R7KY06"/>
<feature type="compositionally biased region" description="Basic residues" evidence="1">
    <location>
        <begin position="7"/>
        <end position="30"/>
    </location>
</feature>
<dbReference type="RefSeq" id="XP_029228113.1">
    <property type="nucleotide sequence ID" value="XM_029371860.1"/>
</dbReference>